<evidence type="ECO:0000313" key="2">
    <source>
        <dbReference type="Proteomes" id="UP001056120"/>
    </source>
</evidence>
<name>A0ACB9J3F7_9ASTR</name>
<proteinExistence type="predicted"/>
<protein>
    <submittedName>
        <fullName evidence="1">Uncharacterized protein</fullName>
    </submittedName>
</protein>
<gene>
    <name evidence="1" type="ORF">L1987_14358</name>
</gene>
<comment type="caution">
    <text evidence="1">The sequence shown here is derived from an EMBL/GenBank/DDBJ whole genome shotgun (WGS) entry which is preliminary data.</text>
</comment>
<dbReference type="Proteomes" id="UP001056120">
    <property type="component" value="Linkage Group LG05"/>
</dbReference>
<evidence type="ECO:0000313" key="1">
    <source>
        <dbReference type="EMBL" id="KAI3814714.1"/>
    </source>
</evidence>
<dbReference type="EMBL" id="CM042022">
    <property type="protein sequence ID" value="KAI3814714.1"/>
    <property type="molecule type" value="Genomic_DNA"/>
</dbReference>
<reference evidence="2" key="1">
    <citation type="journal article" date="2022" name="Mol. Ecol. Resour.">
        <title>The genomes of chicory, endive, great burdock and yacon provide insights into Asteraceae palaeo-polyploidization history and plant inulin production.</title>
        <authorList>
            <person name="Fan W."/>
            <person name="Wang S."/>
            <person name="Wang H."/>
            <person name="Wang A."/>
            <person name="Jiang F."/>
            <person name="Liu H."/>
            <person name="Zhao H."/>
            <person name="Xu D."/>
            <person name="Zhang Y."/>
        </authorList>
    </citation>
    <scope>NUCLEOTIDE SEQUENCE [LARGE SCALE GENOMIC DNA]</scope>
    <source>
        <strain evidence="2">cv. Yunnan</strain>
    </source>
</reference>
<keyword evidence="2" id="KW-1185">Reference proteome</keyword>
<accession>A0ACB9J3F7</accession>
<sequence>MAPSSPVAVHRLQWHSPVPYLFGGLATIMGLIAFALLLLACSYWKLSRNLRNAAAADRDLEAGDGKADNNKILTVYEEMYLVVMAGEQKPTFLAIPSSSRTSSFGGNSCRSSDQVQVSSMWSRESAEQVF</sequence>
<reference evidence="1 2" key="2">
    <citation type="journal article" date="2022" name="Mol. Ecol. Resour.">
        <title>The genomes of chicory, endive, great burdock and yacon provide insights into Asteraceae paleo-polyploidization history and plant inulin production.</title>
        <authorList>
            <person name="Fan W."/>
            <person name="Wang S."/>
            <person name="Wang H."/>
            <person name="Wang A."/>
            <person name="Jiang F."/>
            <person name="Liu H."/>
            <person name="Zhao H."/>
            <person name="Xu D."/>
            <person name="Zhang Y."/>
        </authorList>
    </citation>
    <scope>NUCLEOTIDE SEQUENCE [LARGE SCALE GENOMIC DNA]</scope>
    <source>
        <strain evidence="2">cv. Yunnan</strain>
        <tissue evidence="1">Leaves</tissue>
    </source>
</reference>
<organism evidence="1 2">
    <name type="scientific">Smallanthus sonchifolius</name>
    <dbReference type="NCBI Taxonomy" id="185202"/>
    <lineage>
        <taxon>Eukaryota</taxon>
        <taxon>Viridiplantae</taxon>
        <taxon>Streptophyta</taxon>
        <taxon>Embryophyta</taxon>
        <taxon>Tracheophyta</taxon>
        <taxon>Spermatophyta</taxon>
        <taxon>Magnoliopsida</taxon>
        <taxon>eudicotyledons</taxon>
        <taxon>Gunneridae</taxon>
        <taxon>Pentapetalae</taxon>
        <taxon>asterids</taxon>
        <taxon>campanulids</taxon>
        <taxon>Asterales</taxon>
        <taxon>Asteraceae</taxon>
        <taxon>Asteroideae</taxon>
        <taxon>Heliantheae alliance</taxon>
        <taxon>Millerieae</taxon>
        <taxon>Smallanthus</taxon>
    </lineage>
</organism>